<dbReference type="PANTHER" id="PTHR46825:SF15">
    <property type="entry name" value="BETA-LACTAMASE-RELATED DOMAIN-CONTAINING PROTEIN"/>
    <property type="match status" value="1"/>
</dbReference>
<dbReference type="Pfam" id="PF11954">
    <property type="entry name" value="DUF3471"/>
    <property type="match status" value="1"/>
</dbReference>
<feature type="domain" description="Peptidase S12 Pab87-related C-terminal" evidence="2">
    <location>
        <begin position="416"/>
        <end position="511"/>
    </location>
</feature>
<dbReference type="RefSeq" id="WP_092907267.1">
    <property type="nucleotide sequence ID" value="NZ_FOUZ01000004.1"/>
</dbReference>
<name>A0A1I4V056_9FLAO</name>
<dbReference type="InterPro" id="IPR001466">
    <property type="entry name" value="Beta-lactam-related"/>
</dbReference>
<feature type="domain" description="Beta-lactamase-related" evidence="1">
    <location>
        <begin position="29"/>
        <end position="360"/>
    </location>
</feature>
<gene>
    <name evidence="3" type="ORF">SAMN05421738_104204</name>
</gene>
<evidence type="ECO:0000313" key="4">
    <source>
        <dbReference type="Proteomes" id="UP000199149"/>
    </source>
</evidence>
<evidence type="ECO:0000313" key="3">
    <source>
        <dbReference type="EMBL" id="SFM94546.1"/>
    </source>
</evidence>
<sequence>MKNLLYTTITLASITAFGQNISNQTIDQVTENAIKTFNVPGISVAVIKDGAIVHSKGYGVKSIKTGEKVNSSTNFGIASNSKAFTAAALAILVDEGKIKWDDKVIAIIPEFKMYNDYVTKEFTIRDLLTHRSGLGLGAGDLMVWPDGHNFTPKDIIQNIHFLQPVSGFRAKYDYDNLLYIIAGEVVERVSKQTWLNFITERLLEPIGMNHTAASWNVLVDRKDVIDPHVPIDGKLQVIERYKNPIFDAAAGLYSNVDDLAKWLQFQLNKGKVNGKQLISEKQMQEMITPQTLQSIRTTAPYNSLFKAYGLGWQLQDMNGKLEVSHTGGLEGIVTQTMFYPQLNLGIVILTNQQEGLAFRAISNTIKDFYLGNKSQDWVANYDKILKQNVAEADVITDEVWKTVEANKKNKAIKFDIKNLVGTYKDNWFGDVEIYEKKGKLIFESKRSPQLTGEMSFYKDNTYAVKWNNRYFHADAFVFAEMNDGKLVGFKMKPISPLTDFSYDFQDLNFTRK</sequence>
<evidence type="ECO:0000259" key="1">
    <source>
        <dbReference type="Pfam" id="PF00144"/>
    </source>
</evidence>
<evidence type="ECO:0000259" key="2">
    <source>
        <dbReference type="Pfam" id="PF11954"/>
    </source>
</evidence>
<dbReference type="Proteomes" id="UP000199149">
    <property type="component" value="Unassembled WGS sequence"/>
</dbReference>
<dbReference type="SUPFAM" id="SSF56601">
    <property type="entry name" value="beta-lactamase/transpeptidase-like"/>
    <property type="match status" value="1"/>
</dbReference>
<organism evidence="3 4">
    <name type="scientific">Algoriella xinjiangensis</name>
    <dbReference type="NCBI Taxonomy" id="684065"/>
    <lineage>
        <taxon>Bacteria</taxon>
        <taxon>Pseudomonadati</taxon>
        <taxon>Bacteroidota</taxon>
        <taxon>Flavobacteriia</taxon>
        <taxon>Flavobacteriales</taxon>
        <taxon>Weeksellaceae</taxon>
        <taxon>Algoriella</taxon>
    </lineage>
</organism>
<protein>
    <submittedName>
        <fullName evidence="3">CubicO group peptidase, beta-lactamase class C family</fullName>
    </submittedName>
</protein>
<dbReference type="InterPro" id="IPR050491">
    <property type="entry name" value="AmpC-like"/>
</dbReference>
<dbReference type="Pfam" id="PF00144">
    <property type="entry name" value="Beta-lactamase"/>
    <property type="match status" value="1"/>
</dbReference>
<dbReference type="OrthoDB" id="1522765at2"/>
<keyword evidence="4" id="KW-1185">Reference proteome</keyword>
<reference evidence="4" key="1">
    <citation type="submission" date="2016-10" db="EMBL/GenBank/DDBJ databases">
        <authorList>
            <person name="Varghese N."/>
            <person name="Submissions S."/>
        </authorList>
    </citation>
    <scope>NUCLEOTIDE SEQUENCE [LARGE SCALE GENOMIC DNA]</scope>
    <source>
        <strain evidence="4">XJ109</strain>
    </source>
</reference>
<dbReference type="PANTHER" id="PTHR46825">
    <property type="entry name" value="D-ALANYL-D-ALANINE-CARBOXYPEPTIDASE/ENDOPEPTIDASE AMPH"/>
    <property type="match status" value="1"/>
</dbReference>
<dbReference type="EMBL" id="FOUZ01000004">
    <property type="protein sequence ID" value="SFM94546.1"/>
    <property type="molecule type" value="Genomic_DNA"/>
</dbReference>
<dbReference type="InterPro" id="IPR012338">
    <property type="entry name" value="Beta-lactam/transpept-like"/>
</dbReference>
<accession>A0A1I4V056</accession>
<dbReference type="AlphaFoldDB" id="A0A1I4V056"/>
<dbReference type="Gene3D" id="3.40.710.10">
    <property type="entry name" value="DD-peptidase/beta-lactamase superfamily"/>
    <property type="match status" value="1"/>
</dbReference>
<dbReference type="InterPro" id="IPR021860">
    <property type="entry name" value="Peptidase_S12_Pab87-rel_C"/>
</dbReference>
<proteinExistence type="predicted"/>
<dbReference type="STRING" id="684065.SAMN05421738_104204"/>
<dbReference type="Gene3D" id="2.40.128.600">
    <property type="match status" value="1"/>
</dbReference>